<accession>A0A371IP90</accession>
<feature type="transmembrane region" description="Helical" evidence="1">
    <location>
        <begin position="12"/>
        <end position="32"/>
    </location>
</feature>
<evidence type="ECO:0000256" key="1">
    <source>
        <dbReference type="SAM" id="Phobius"/>
    </source>
</evidence>
<reference evidence="3 4" key="1">
    <citation type="journal article" date="2016" name="Genome Announc.">
        <title>Draft Genome Sequence of Criibacterium bergeronii gen. nov., sp. nov., Strain CCRI-22567T, Isolated from a Vaginal Sample from a Woman with Bacterial Vaginosis.</title>
        <authorList>
            <person name="Maheux A.F."/>
            <person name="Berube E."/>
            <person name="Boudreau D.K."/>
            <person name="Raymond F."/>
            <person name="Corbeil J."/>
            <person name="Roy P.H."/>
            <person name="Boissinot M."/>
            <person name="Omar R.F."/>
        </authorList>
    </citation>
    <scope>NUCLEOTIDE SEQUENCE [LARGE SCALE GENOMIC DNA]</scope>
    <source>
        <strain evidence="3 4">CCRI-22567</strain>
    </source>
</reference>
<protein>
    <recommendedName>
        <fullName evidence="2">Transposase IS701-like DDE domain-containing protein</fullName>
    </recommendedName>
</protein>
<name>A0A371IP90_9FIRM</name>
<organism evidence="3 4">
    <name type="scientific">Criibacterium bergeronii</name>
    <dbReference type="NCBI Taxonomy" id="1871336"/>
    <lineage>
        <taxon>Bacteria</taxon>
        <taxon>Bacillati</taxon>
        <taxon>Bacillota</taxon>
        <taxon>Clostridia</taxon>
        <taxon>Peptostreptococcales</taxon>
        <taxon>Filifactoraceae</taxon>
        <taxon>Criibacterium</taxon>
    </lineage>
</organism>
<dbReference type="Pfam" id="PF13546">
    <property type="entry name" value="DDE_5"/>
    <property type="match status" value="1"/>
</dbReference>
<dbReference type="AlphaFoldDB" id="A0A371IP90"/>
<keyword evidence="1" id="KW-0812">Transmembrane</keyword>
<evidence type="ECO:0000313" key="4">
    <source>
        <dbReference type="Proteomes" id="UP000093352"/>
    </source>
</evidence>
<evidence type="ECO:0000259" key="2">
    <source>
        <dbReference type="Pfam" id="PF13546"/>
    </source>
</evidence>
<dbReference type="SUPFAM" id="SSF53098">
    <property type="entry name" value="Ribonuclease H-like"/>
    <property type="match status" value="1"/>
</dbReference>
<dbReference type="RefSeq" id="WP_094754334.1">
    <property type="nucleotide sequence ID" value="NZ_MBEW02000001.1"/>
</dbReference>
<feature type="domain" description="Transposase IS701-like DDE" evidence="2">
    <location>
        <begin position="28"/>
        <end position="193"/>
    </location>
</feature>
<sequence length="208" mass="23912">MKLPKLLRNSNISKSCGILASNVFIFLLLLAFKGKNLFRFLNSKDKDKANSKNTYYRFLSNNSYNWIKFLSLLSCKVISNFSHLTKPDRVKAFVIDDSVFKRNRSKNVELLAKVFDHAGHSFVKGFTMLTLGWTDGYSFVPVGLNLLSSSKKSNRYQEANDTLDKRTNGYKIRKQSTLSKPESVLELLKNAKLRYNCRLCLDGHMVYQ</sequence>
<keyword evidence="4" id="KW-1185">Reference proteome</keyword>
<gene>
    <name evidence="3" type="ORF">BBG48_000905</name>
</gene>
<keyword evidence="1" id="KW-1133">Transmembrane helix</keyword>
<dbReference type="InterPro" id="IPR012337">
    <property type="entry name" value="RNaseH-like_sf"/>
</dbReference>
<dbReference type="EMBL" id="MBEW02000001">
    <property type="protein sequence ID" value="RDY22304.1"/>
    <property type="molecule type" value="Genomic_DNA"/>
</dbReference>
<dbReference type="Proteomes" id="UP000093352">
    <property type="component" value="Unassembled WGS sequence"/>
</dbReference>
<dbReference type="InterPro" id="IPR038721">
    <property type="entry name" value="IS701-like_DDE_dom"/>
</dbReference>
<proteinExistence type="predicted"/>
<evidence type="ECO:0000313" key="3">
    <source>
        <dbReference type="EMBL" id="RDY22304.1"/>
    </source>
</evidence>
<keyword evidence="1" id="KW-0472">Membrane</keyword>
<comment type="caution">
    <text evidence="3">The sequence shown here is derived from an EMBL/GenBank/DDBJ whole genome shotgun (WGS) entry which is preliminary data.</text>
</comment>